<evidence type="ECO:0000259" key="5">
    <source>
        <dbReference type="PROSITE" id="PS50949"/>
    </source>
</evidence>
<dbReference type="InterPro" id="IPR050679">
    <property type="entry name" value="Bact_HTH_transcr_reg"/>
</dbReference>
<dbReference type="GO" id="GO:0003677">
    <property type="term" value="F:DNA binding"/>
    <property type="evidence" value="ECO:0007669"/>
    <property type="project" value="UniProtKB-KW"/>
</dbReference>
<dbReference type="InterPro" id="IPR036388">
    <property type="entry name" value="WH-like_DNA-bd_sf"/>
</dbReference>
<dbReference type="CDD" id="cd07377">
    <property type="entry name" value="WHTH_GntR"/>
    <property type="match status" value="1"/>
</dbReference>
<dbReference type="PRINTS" id="PR00035">
    <property type="entry name" value="HTHGNTR"/>
</dbReference>
<evidence type="ECO:0000313" key="7">
    <source>
        <dbReference type="Proteomes" id="UP000282551"/>
    </source>
</evidence>
<dbReference type="EMBL" id="LR134355">
    <property type="protein sequence ID" value="VEG45641.1"/>
    <property type="molecule type" value="Genomic_DNA"/>
</dbReference>
<keyword evidence="2" id="KW-0238">DNA-binding</keyword>
<dbReference type="Gene3D" id="1.10.10.10">
    <property type="entry name" value="Winged helix-like DNA-binding domain superfamily/Winged helix DNA-binding domain"/>
    <property type="match status" value="1"/>
</dbReference>
<keyword evidence="7" id="KW-1185">Reference proteome</keyword>
<feature type="compositionally biased region" description="Polar residues" evidence="4">
    <location>
        <begin position="214"/>
        <end position="234"/>
    </location>
</feature>
<dbReference type="InterPro" id="IPR000524">
    <property type="entry name" value="Tscrpt_reg_HTH_GntR"/>
</dbReference>
<accession>A0A3S4V7M8</accession>
<keyword evidence="1" id="KW-0805">Transcription regulation</keyword>
<organism evidence="6 7">
    <name type="scientific">Mycolicibacterium chitae</name>
    <name type="common">Mycobacterium chitae</name>
    <dbReference type="NCBI Taxonomy" id="1792"/>
    <lineage>
        <taxon>Bacteria</taxon>
        <taxon>Bacillati</taxon>
        <taxon>Actinomycetota</taxon>
        <taxon>Actinomycetes</taxon>
        <taxon>Mycobacteriales</taxon>
        <taxon>Mycobacteriaceae</taxon>
        <taxon>Mycolicibacterium</taxon>
    </lineage>
</organism>
<proteinExistence type="predicted"/>
<feature type="domain" description="HTH gntR-type" evidence="5">
    <location>
        <begin position="23"/>
        <end position="91"/>
    </location>
</feature>
<dbReference type="SUPFAM" id="SSF46785">
    <property type="entry name" value="Winged helix' DNA-binding domain"/>
    <property type="match status" value="1"/>
</dbReference>
<dbReference type="PANTHER" id="PTHR44846">
    <property type="entry name" value="MANNOSYL-D-GLYCERATE TRANSPORT/METABOLISM SYSTEM REPRESSOR MNGR-RELATED"/>
    <property type="match status" value="1"/>
</dbReference>
<protein>
    <submittedName>
        <fullName evidence="6">Transcriptional regulator</fullName>
    </submittedName>
</protein>
<dbReference type="InterPro" id="IPR036390">
    <property type="entry name" value="WH_DNA-bd_sf"/>
</dbReference>
<reference evidence="6 7" key="1">
    <citation type="submission" date="2018-12" db="EMBL/GenBank/DDBJ databases">
        <authorList>
            <consortium name="Pathogen Informatics"/>
        </authorList>
    </citation>
    <scope>NUCLEOTIDE SEQUENCE [LARGE SCALE GENOMIC DNA]</scope>
    <source>
        <strain evidence="6 7">NCTC10485</strain>
    </source>
</reference>
<sequence>MTSPFEGRRLSLKFDQVDRDSDVPPFEQIVEMLRRAITSGQLTAGERLPAETKMAEQFGVARMTLRRAVQELRAEGFLVAASGRGVAVRPASGIREVWPQEPGYPSEATPQDFKAWGDAAPIIAQAENIRTRVHTLSGDLSELGLLVGDPAVVDKLVRALGGISLAQADILGALAIRLHMHLLDPERSNEVFNAMEAARRAFAEACGAAQTASKILRQSTSDQSDMRKVQSTLPSPKDAND</sequence>
<evidence type="ECO:0000256" key="4">
    <source>
        <dbReference type="SAM" id="MobiDB-lite"/>
    </source>
</evidence>
<dbReference type="AlphaFoldDB" id="A0A3S4V7M8"/>
<name>A0A3S4V7M8_MYCCI</name>
<dbReference type="Proteomes" id="UP000282551">
    <property type="component" value="Chromosome"/>
</dbReference>
<keyword evidence="3" id="KW-0804">Transcription</keyword>
<evidence type="ECO:0000256" key="3">
    <source>
        <dbReference type="ARBA" id="ARBA00023163"/>
    </source>
</evidence>
<evidence type="ECO:0000256" key="2">
    <source>
        <dbReference type="ARBA" id="ARBA00023125"/>
    </source>
</evidence>
<evidence type="ECO:0000313" key="6">
    <source>
        <dbReference type="EMBL" id="VEG45641.1"/>
    </source>
</evidence>
<gene>
    <name evidence="6" type="primary">yvoA_1</name>
    <name evidence="6" type="ORF">NCTC10485_00694</name>
</gene>
<dbReference type="SMART" id="SM00345">
    <property type="entry name" value="HTH_GNTR"/>
    <property type="match status" value="1"/>
</dbReference>
<dbReference type="GO" id="GO:0045892">
    <property type="term" value="P:negative regulation of DNA-templated transcription"/>
    <property type="evidence" value="ECO:0007669"/>
    <property type="project" value="TreeGrafter"/>
</dbReference>
<dbReference type="Pfam" id="PF00392">
    <property type="entry name" value="GntR"/>
    <property type="match status" value="1"/>
</dbReference>
<dbReference type="PROSITE" id="PS50949">
    <property type="entry name" value="HTH_GNTR"/>
    <property type="match status" value="1"/>
</dbReference>
<feature type="region of interest" description="Disordered" evidence="4">
    <location>
        <begin position="214"/>
        <end position="241"/>
    </location>
</feature>
<dbReference type="GO" id="GO:0003700">
    <property type="term" value="F:DNA-binding transcription factor activity"/>
    <property type="evidence" value="ECO:0007669"/>
    <property type="project" value="InterPro"/>
</dbReference>
<dbReference type="PANTHER" id="PTHR44846:SF1">
    <property type="entry name" value="MANNOSYL-D-GLYCERATE TRANSPORT_METABOLISM SYSTEM REPRESSOR MNGR-RELATED"/>
    <property type="match status" value="1"/>
</dbReference>
<evidence type="ECO:0000256" key="1">
    <source>
        <dbReference type="ARBA" id="ARBA00023015"/>
    </source>
</evidence>